<keyword evidence="1" id="KW-0472">Membrane</keyword>
<protein>
    <submittedName>
        <fullName evidence="2">Uncharacterized protein</fullName>
    </submittedName>
</protein>
<evidence type="ECO:0000256" key="1">
    <source>
        <dbReference type="SAM" id="Phobius"/>
    </source>
</evidence>
<feature type="transmembrane region" description="Helical" evidence="1">
    <location>
        <begin position="189"/>
        <end position="210"/>
    </location>
</feature>
<dbReference type="AlphaFoldDB" id="A0A4V3FTC8"/>
<sequence>MGVPCSRGELTRFAVSSSCWGAEPPKPPTVRFVADPAWLLWVFAARGLLCGFGVGSLWVFFFLLTLCSWVGGLCFVVFVTLRLSSCRSVSLVVLLGGCSVGTGVWGVTPGTRPAVGVLVPHPGGSDVPVLSGLRGGGWGLVCCASRFSGLGFALFLPRVPVRRVSGRLSLVVAGLAALLSGWLPLRLPSWGSCLLAGCCLVLGSSLLLGWGHPLGWVQPLFGCFEVVLWGRGSGWGC</sequence>
<feature type="transmembrane region" description="Helical" evidence="1">
    <location>
        <begin position="137"/>
        <end position="157"/>
    </location>
</feature>
<evidence type="ECO:0000313" key="2">
    <source>
        <dbReference type="EMBL" id="TDV50851.1"/>
    </source>
</evidence>
<accession>A0A4V3FTC8</accession>
<gene>
    <name evidence="2" type="ORF">CLV71_106195</name>
</gene>
<feature type="transmembrane region" description="Helical" evidence="1">
    <location>
        <begin position="60"/>
        <end position="81"/>
    </location>
</feature>
<feature type="transmembrane region" description="Helical" evidence="1">
    <location>
        <begin position="164"/>
        <end position="183"/>
    </location>
</feature>
<reference evidence="2 3" key="1">
    <citation type="submission" date="2019-03" db="EMBL/GenBank/DDBJ databases">
        <title>Genomic Encyclopedia of Archaeal and Bacterial Type Strains, Phase II (KMG-II): from individual species to whole genera.</title>
        <authorList>
            <person name="Goeker M."/>
        </authorList>
    </citation>
    <scope>NUCLEOTIDE SEQUENCE [LARGE SCALE GENOMIC DNA]</scope>
    <source>
        <strain evidence="2 3">DSM 45499</strain>
    </source>
</reference>
<organism evidence="2 3">
    <name type="scientific">Actinophytocola oryzae</name>
    <dbReference type="NCBI Taxonomy" id="502181"/>
    <lineage>
        <taxon>Bacteria</taxon>
        <taxon>Bacillati</taxon>
        <taxon>Actinomycetota</taxon>
        <taxon>Actinomycetes</taxon>
        <taxon>Pseudonocardiales</taxon>
        <taxon>Pseudonocardiaceae</taxon>
    </lineage>
</organism>
<dbReference type="EMBL" id="SOCP01000006">
    <property type="protein sequence ID" value="TDV50851.1"/>
    <property type="molecule type" value="Genomic_DNA"/>
</dbReference>
<keyword evidence="1" id="KW-1133">Transmembrane helix</keyword>
<keyword evidence="1" id="KW-0812">Transmembrane</keyword>
<name>A0A4V3FTC8_9PSEU</name>
<proteinExistence type="predicted"/>
<evidence type="ECO:0000313" key="3">
    <source>
        <dbReference type="Proteomes" id="UP000294927"/>
    </source>
</evidence>
<comment type="caution">
    <text evidence="2">The sequence shown here is derived from an EMBL/GenBank/DDBJ whole genome shotgun (WGS) entry which is preliminary data.</text>
</comment>
<dbReference type="Proteomes" id="UP000294927">
    <property type="component" value="Unassembled WGS sequence"/>
</dbReference>
<keyword evidence="3" id="KW-1185">Reference proteome</keyword>
<feature type="transmembrane region" description="Helical" evidence="1">
    <location>
        <begin position="88"/>
        <end position="108"/>
    </location>
</feature>